<reference evidence="1 2" key="1">
    <citation type="journal article" date="2017" name="MBio">
        <title>Gut Symbiont Bacteroides fragilis Secretes a Eukaryotic-Like Ubiquitin Protein That Mediates Intraspecies Antagonism.</title>
        <authorList>
            <person name="Chatzidaki-Livanis M."/>
            <person name="Coyne M.J."/>
            <person name="Roelofs K.G."/>
            <person name="Gentyala R.R."/>
            <person name="Caldwell J.M."/>
            <person name="Comstock L.E."/>
        </authorList>
    </citation>
    <scope>NUCLEOTIDE SEQUENCE [LARGE SCALE GENOMIC DNA]</scope>
    <source>
        <strain evidence="1 2">12905</strain>
    </source>
</reference>
<dbReference type="HOGENOM" id="CLU_1302881_0_0_10"/>
<dbReference type="EMBL" id="PDCW01000030">
    <property type="protein sequence ID" value="PJY72907.1"/>
    <property type="molecule type" value="Genomic_DNA"/>
</dbReference>
<proteinExistence type="predicted"/>
<comment type="caution">
    <text evidence="1">The sequence shown here is derived from an EMBL/GenBank/DDBJ whole genome shotgun (WGS) entry which is preliminary data.</text>
</comment>
<dbReference type="RefSeq" id="WP_008768361.1">
    <property type="nucleotide sequence ID" value="NZ_CP081922.1"/>
</dbReference>
<protein>
    <submittedName>
        <fullName evidence="1">Uncharacterized protein</fullName>
    </submittedName>
</protein>
<dbReference type="AlphaFoldDB" id="D1JL69"/>
<accession>A0A2M9V3R4</accession>
<sequence>MVIKKQKIMRYKKTVRLILISVIIVGSIGLFYSNVLQPPFIHITDGKDLDINRRGRDSTYIYTEEILVAHPPKDTLERMKMMINYYDTAGVSLADLKKQGDITYYFMGFSKNTCATRKVHLEKQRNVECNSNETYIGDICIVRMEESPDKWKIGILYNLGTEPDADYIGPKIKEYILYDERDSDFYEKHKDDEIVRYYHELQKRKRYTKTE</sequence>
<dbReference type="Proteomes" id="UP000231846">
    <property type="component" value="Unassembled WGS sequence"/>
</dbReference>
<name>D1JL69_BACFG</name>
<evidence type="ECO:0000313" key="1">
    <source>
        <dbReference type="EMBL" id="PJY72907.1"/>
    </source>
</evidence>
<organism evidence="1 2">
    <name type="scientific">Bacteroides fragilis</name>
    <dbReference type="NCBI Taxonomy" id="817"/>
    <lineage>
        <taxon>Bacteria</taxon>
        <taxon>Pseudomonadati</taxon>
        <taxon>Bacteroidota</taxon>
        <taxon>Bacteroidia</taxon>
        <taxon>Bacteroidales</taxon>
        <taxon>Bacteroidaceae</taxon>
        <taxon>Bacteroides</taxon>
    </lineage>
</organism>
<evidence type="ECO:0000313" key="2">
    <source>
        <dbReference type="Proteomes" id="UP000231846"/>
    </source>
</evidence>
<gene>
    <name evidence="1" type="ORF">CQW34_03487</name>
</gene>
<accession>D1JL69</accession>